<dbReference type="PANTHER" id="PTHR20208:SF10">
    <property type="entry name" value="STRUCTURE-SPECIFIC ENDONUCLEASE SUBUNIT SLX1"/>
    <property type="match status" value="1"/>
</dbReference>
<keyword evidence="1 8" id="KW-0540">Nuclease</keyword>
<feature type="compositionally biased region" description="Polar residues" evidence="9">
    <location>
        <begin position="323"/>
        <end position="334"/>
    </location>
</feature>
<accession>A0A9P5NRP3</accession>
<evidence type="ECO:0000256" key="3">
    <source>
        <dbReference type="ARBA" id="ARBA00022763"/>
    </source>
</evidence>
<keyword evidence="5 8" id="KW-0233">DNA recombination</keyword>
<keyword evidence="7 8" id="KW-0539">Nucleus</keyword>
<dbReference type="InterPro" id="IPR000305">
    <property type="entry name" value="GIY-YIG_endonuc"/>
</dbReference>
<dbReference type="Pfam" id="PF01541">
    <property type="entry name" value="GIY-YIG"/>
    <property type="match status" value="1"/>
</dbReference>
<comment type="similarity">
    <text evidence="8">Belongs to the SLX1 family.</text>
</comment>
<dbReference type="GO" id="GO:0017108">
    <property type="term" value="F:5'-flap endonuclease activity"/>
    <property type="evidence" value="ECO:0007669"/>
    <property type="project" value="InterPro"/>
</dbReference>
<keyword evidence="3 8" id="KW-0227">DNA damage</keyword>
<evidence type="ECO:0000256" key="8">
    <source>
        <dbReference type="HAMAP-Rule" id="MF_03100"/>
    </source>
</evidence>
<keyword evidence="4 8" id="KW-0378">Hydrolase</keyword>
<evidence type="ECO:0000256" key="4">
    <source>
        <dbReference type="ARBA" id="ARBA00022801"/>
    </source>
</evidence>
<dbReference type="GO" id="GO:0008821">
    <property type="term" value="F:crossover junction DNA endonuclease activity"/>
    <property type="evidence" value="ECO:0007669"/>
    <property type="project" value="TreeGrafter"/>
</dbReference>
<keyword evidence="12" id="KW-1185">Reference proteome</keyword>
<dbReference type="CDD" id="cd10455">
    <property type="entry name" value="GIY-YIG_SLX1"/>
    <property type="match status" value="1"/>
</dbReference>
<evidence type="ECO:0000256" key="5">
    <source>
        <dbReference type="ARBA" id="ARBA00023172"/>
    </source>
</evidence>
<keyword evidence="6 8" id="KW-0234">DNA repair</keyword>
<dbReference type="AlphaFoldDB" id="A0A9P5NRP3"/>
<dbReference type="InterPro" id="IPR013083">
    <property type="entry name" value="Znf_RING/FYVE/PHD"/>
</dbReference>
<feature type="region of interest" description="Disordered" evidence="9">
    <location>
        <begin position="43"/>
        <end position="63"/>
    </location>
</feature>
<sequence>MAAVRPLGARSSLLSHTFPSFYACYLLKSIQTPQSTAIYIGSTPSPPRRIRQHNGELAQGARRTRSKRPWLMQMIVHGFPSKLAALQFEWAWQHPHKSRHLRDPDRGIFGSRASKTLKKNIIILRAMISRHPFNTWPLHVKLFTEEAAQYWRAAEDSLPLPPGFTCSVELEGVDGKSGLPGSGRQGPIIVDDSEFTSVLLAKDVALMALGRGLNCSICHKPVDNYANHPLNSALCPSPECATVSHLDCLSQSFLEQQTNSNSMIPRGGHCVSCHNYTLWGDVIRGCYRRQTALQSNGQHPDVASDDMFLSDEDEDQVLEDTPARNSHASRSKSPILQRRNKRLKSRLKVVKASYLTSLILFRVQKVILLLL</sequence>
<comment type="function">
    <text evidence="8">Catalytic subunit of the SLX1-SLX4 structure-specific endonuclease that resolves DNA secondary structures generated during DNA repair and recombination. Has endonuclease activity towards branched DNA substrates, introducing single-strand cuts in duplex DNA close to junctions with ss-DNA.</text>
</comment>
<protein>
    <recommendedName>
        <fullName evidence="10">GIY-YIG domain-containing protein</fullName>
    </recommendedName>
</protein>
<reference evidence="11" key="1">
    <citation type="submission" date="2020-11" db="EMBL/GenBank/DDBJ databases">
        <authorList>
            <consortium name="DOE Joint Genome Institute"/>
            <person name="Ahrendt S."/>
            <person name="Riley R."/>
            <person name="Andreopoulos W."/>
            <person name="LaButti K."/>
            <person name="Pangilinan J."/>
            <person name="Ruiz-duenas F.J."/>
            <person name="Barrasa J.M."/>
            <person name="Sanchez-Garcia M."/>
            <person name="Camarero S."/>
            <person name="Miyauchi S."/>
            <person name="Serrano A."/>
            <person name="Linde D."/>
            <person name="Babiker R."/>
            <person name="Drula E."/>
            <person name="Ayuso-Fernandez I."/>
            <person name="Pacheco R."/>
            <person name="Padilla G."/>
            <person name="Ferreira P."/>
            <person name="Barriuso J."/>
            <person name="Kellner H."/>
            <person name="Castanera R."/>
            <person name="Alfaro M."/>
            <person name="Ramirez L."/>
            <person name="Pisabarro A.G."/>
            <person name="Kuo A."/>
            <person name="Tritt A."/>
            <person name="Lipzen A."/>
            <person name="He G."/>
            <person name="Yan M."/>
            <person name="Ng V."/>
            <person name="Cullen D."/>
            <person name="Martin F."/>
            <person name="Rosso M.-N."/>
            <person name="Henrissat B."/>
            <person name="Hibbett D."/>
            <person name="Martinez A.T."/>
            <person name="Grigoriev I.V."/>
        </authorList>
    </citation>
    <scope>NUCLEOTIDE SEQUENCE</scope>
    <source>
        <strain evidence="11">AH 44721</strain>
    </source>
</reference>
<evidence type="ECO:0000259" key="10">
    <source>
        <dbReference type="PROSITE" id="PS50164"/>
    </source>
</evidence>
<feature type="region of interest" description="Disordered" evidence="9">
    <location>
        <begin position="318"/>
        <end position="337"/>
    </location>
</feature>
<dbReference type="HAMAP" id="MF_03100">
    <property type="entry name" value="Endonuc_su_Slx1"/>
    <property type="match status" value="1"/>
</dbReference>
<dbReference type="Pfam" id="PF21202">
    <property type="entry name" value="SLX1_C"/>
    <property type="match status" value="1"/>
</dbReference>
<dbReference type="Gene3D" id="3.30.40.10">
    <property type="entry name" value="Zinc/RING finger domain, C3HC4 (zinc finger)"/>
    <property type="match status" value="1"/>
</dbReference>
<dbReference type="InterPro" id="IPR050381">
    <property type="entry name" value="SLX1_endonuclease"/>
</dbReference>
<comment type="subcellular location">
    <subcellularLocation>
        <location evidence="8">Nucleus</location>
    </subcellularLocation>
</comment>
<evidence type="ECO:0000256" key="6">
    <source>
        <dbReference type="ARBA" id="ARBA00023204"/>
    </source>
</evidence>
<keyword evidence="2 8" id="KW-0255">Endonuclease</keyword>
<name>A0A9P5NRP3_GYMJU</name>
<dbReference type="OrthoDB" id="24645at2759"/>
<gene>
    <name evidence="11" type="ORF">CPB84DRAFT_1677351</name>
</gene>
<dbReference type="PANTHER" id="PTHR20208">
    <property type="entry name" value="STRUCTURE-SPECIFIC ENDONUCLEASE SUBUNIT SLX1"/>
    <property type="match status" value="1"/>
</dbReference>
<evidence type="ECO:0000256" key="2">
    <source>
        <dbReference type="ARBA" id="ARBA00022759"/>
    </source>
</evidence>
<dbReference type="PROSITE" id="PS51257">
    <property type="entry name" value="PROKAR_LIPOPROTEIN"/>
    <property type="match status" value="1"/>
</dbReference>
<dbReference type="GO" id="GO:0033557">
    <property type="term" value="C:Slx1-Slx4 complex"/>
    <property type="evidence" value="ECO:0007669"/>
    <property type="project" value="UniProtKB-UniRule"/>
</dbReference>
<dbReference type="InterPro" id="IPR048749">
    <property type="entry name" value="SLX1_C"/>
</dbReference>
<dbReference type="Gene3D" id="3.40.1440.10">
    <property type="entry name" value="GIY-YIG endonuclease"/>
    <property type="match status" value="1"/>
</dbReference>
<evidence type="ECO:0000256" key="9">
    <source>
        <dbReference type="SAM" id="MobiDB-lite"/>
    </source>
</evidence>
<dbReference type="InterPro" id="IPR035901">
    <property type="entry name" value="GIY-YIG_endonuc_sf"/>
</dbReference>
<evidence type="ECO:0000256" key="7">
    <source>
        <dbReference type="ARBA" id="ARBA00023242"/>
    </source>
</evidence>
<dbReference type="GO" id="GO:0000724">
    <property type="term" value="P:double-strand break repair via homologous recombination"/>
    <property type="evidence" value="ECO:0007669"/>
    <property type="project" value="TreeGrafter"/>
</dbReference>
<dbReference type="SUPFAM" id="SSF82771">
    <property type="entry name" value="GIY-YIG endonuclease"/>
    <property type="match status" value="1"/>
</dbReference>
<organism evidence="11 12">
    <name type="scientific">Gymnopilus junonius</name>
    <name type="common">Spectacular rustgill mushroom</name>
    <name type="synonym">Gymnopilus spectabilis subsp. junonius</name>
    <dbReference type="NCBI Taxonomy" id="109634"/>
    <lineage>
        <taxon>Eukaryota</taxon>
        <taxon>Fungi</taxon>
        <taxon>Dikarya</taxon>
        <taxon>Basidiomycota</taxon>
        <taxon>Agaricomycotina</taxon>
        <taxon>Agaricomycetes</taxon>
        <taxon>Agaricomycetidae</taxon>
        <taxon>Agaricales</taxon>
        <taxon>Agaricineae</taxon>
        <taxon>Hymenogastraceae</taxon>
        <taxon>Gymnopilus</taxon>
    </lineage>
</organism>
<comment type="cofactor">
    <cofactor evidence="8">
        <name>a divalent metal cation</name>
        <dbReference type="ChEBI" id="CHEBI:60240"/>
    </cofactor>
</comment>
<dbReference type="PROSITE" id="PS50164">
    <property type="entry name" value="GIY_YIG"/>
    <property type="match status" value="1"/>
</dbReference>
<evidence type="ECO:0000313" key="11">
    <source>
        <dbReference type="EMBL" id="KAF8904362.1"/>
    </source>
</evidence>
<dbReference type="FunFam" id="3.40.1440.10:FF:000006">
    <property type="entry name" value="Structure-specific endonuclease subunit SLX1"/>
    <property type="match status" value="1"/>
</dbReference>
<comment type="subunit">
    <text evidence="8">Forms a heterodimer with SLX4.</text>
</comment>
<feature type="domain" description="GIY-YIG" evidence="10">
    <location>
        <begin position="20"/>
        <end position="102"/>
    </location>
</feature>
<evidence type="ECO:0000313" key="12">
    <source>
        <dbReference type="Proteomes" id="UP000724874"/>
    </source>
</evidence>
<dbReference type="InterPro" id="IPR027520">
    <property type="entry name" value="Slx1"/>
</dbReference>
<dbReference type="EMBL" id="JADNYJ010000026">
    <property type="protein sequence ID" value="KAF8904362.1"/>
    <property type="molecule type" value="Genomic_DNA"/>
</dbReference>
<dbReference type="Proteomes" id="UP000724874">
    <property type="component" value="Unassembled WGS sequence"/>
</dbReference>
<comment type="caution">
    <text evidence="11">The sequence shown here is derived from an EMBL/GenBank/DDBJ whole genome shotgun (WGS) entry which is preliminary data.</text>
</comment>
<proteinExistence type="inferred from homology"/>
<evidence type="ECO:0000256" key="1">
    <source>
        <dbReference type="ARBA" id="ARBA00022722"/>
    </source>
</evidence>
<comment type="caution">
    <text evidence="8">Lacks conserved residue(s) required for the propagation of feature annotation.</text>
</comment>